<proteinExistence type="predicted"/>
<dbReference type="Proteomes" id="UP000051269">
    <property type="component" value="Unassembled WGS sequence"/>
</dbReference>
<dbReference type="InterPro" id="IPR054221">
    <property type="entry name" value="DUF6941"/>
</dbReference>
<accession>A0A0R2RN97</accession>
<evidence type="ECO:0000313" key="1">
    <source>
        <dbReference type="EMBL" id="KRO61821.1"/>
    </source>
</evidence>
<sequence length="139" mass="15219">MEVLTALIADSASDYQGKLCVLGSFDTICARQYPAVHPHCSIALRLLFRTGDEGKHNIQISFIDSDGKAILPEGGPRIEFTMGEPPAQAFFWSQNFIFNIAGLRLPSPGQYSLDVLYDGKIVSRIPLQGVQIQQPTPQG</sequence>
<name>A0A0R2RN97_9BACT</name>
<dbReference type="Pfam" id="PF22091">
    <property type="entry name" value="DUF6941"/>
    <property type="match status" value="1"/>
</dbReference>
<evidence type="ECO:0000313" key="2">
    <source>
        <dbReference type="Proteomes" id="UP000051269"/>
    </source>
</evidence>
<gene>
    <name evidence="1" type="ORF">ABR82_01410</name>
</gene>
<dbReference type="AlphaFoldDB" id="A0A0R2RN97"/>
<protein>
    <submittedName>
        <fullName evidence="1">Uncharacterized protein</fullName>
    </submittedName>
</protein>
<organism evidence="1 2">
    <name type="scientific">Verrucomicrobia subdivision 6 bacterium BACL9 MAG-120507-bin52</name>
    <dbReference type="NCBI Taxonomy" id="1655590"/>
    <lineage>
        <taxon>Bacteria</taxon>
        <taxon>Pseudomonadati</taxon>
        <taxon>Verrucomicrobiota</taxon>
        <taxon>Verrucomicrobiia</taxon>
        <taxon>Verrucomicrobiales</taxon>
        <taxon>Verrucomicrobia subdivision 6</taxon>
    </lineage>
</organism>
<reference evidence="1 2" key="1">
    <citation type="submission" date="2015-10" db="EMBL/GenBank/DDBJ databases">
        <title>Metagenome-Assembled Genomes uncover a global brackish microbiome.</title>
        <authorList>
            <person name="Hugerth L.W."/>
            <person name="Larsson J."/>
            <person name="Alneberg J."/>
            <person name="Lindh M.V."/>
            <person name="Legrand C."/>
            <person name="Pinhassi J."/>
            <person name="Andersson A.F."/>
        </authorList>
    </citation>
    <scope>NUCLEOTIDE SEQUENCE [LARGE SCALE GENOMIC DNA]</scope>
    <source>
        <strain evidence="1">BACL18 MAG-120507-bin52</strain>
    </source>
</reference>
<dbReference type="EMBL" id="LIBO01000197">
    <property type="protein sequence ID" value="KRO61821.1"/>
    <property type="molecule type" value="Genomic_DNA"/>
</dbReference>
<comment type="caution">
    <text evidence="1">The sequence shown here is derived from an EMBL/GenBank/DDBJ whole genome shotgun (WGS) entry which is preliminary data.</text>
</comment>